<dbReference type="AlphaFoldDB" id="A0A376KNH3"/>
<evidence type="ECO:0000313" key="1">
    <source>
        <dbReference type="EMBL" id="STE84305.1"/>
    </source>
</evidence>
<dbReference type="GO" id="GO:0004750">
    <property type="term" value="F:D-ribulose-phosphate 3-epimerase activity"/>
    <property type="evidence" value="ECO:0007669"/>
    <property type="project" value="UniProtKB-EC"/>
</dbReference>
<name>A0A376KNH3_ECOLX</name>
<evidence type="ECO:0000313" key="2">
    <source>
        <dbReference type="Proteomes" id="UP000255460"/>
    </source>
</evidence>
<keyword evidence="1" id="KW-0413">Isomerase</keyword>
<dbReference type="EC" id="5.1.3.1" evidence="1"/>
<dbReference type="Proteomes" id="UP000255460">
    <property type="component" value="Unassembled WGS sequence"/>
</dbReference>
<keyword evidence="1" id="KW-0346">Stress response</keyword>
<accession>A0A376KNH3</accession>
<sequence length="66" mass="7325">MCCQCSGVPWVSHNANTLEMIIHFSEVLVAKIDDNVSASLETLKLIPIISEVSEMNGEKKRGEIHE</sequence>
<gene>
    <name evidence="1" type="primary">grpE_1</name>
    <name evidence="1" type="ORF">NCTC10418_01990</name>
</gene>
<reference evidence="1 2" key="1">
    <citation type="submission" date="2018-06" db="EMBL/GenBank/DDBJ databases">
        <authorList>
            <consortium name="Pathogen Informatics"/>
            <person name="Doyle S."/>
        </authorList>
    </citation>
    <scope>NUCLEOTIDE SEQUENCE [LARGE SCALE GENOMIC DNA]</scope>
    <source>
        <strain evidence="1 2">NCTC10418</strain>
    </source>
</reference>
<proteinExistence type="predicted"/>
<dbReference type="EMBL" id="UFZQ01000001">
    <property type="protein sequence ID" value="STE84305.1"/>
    <property type="molecule type" value="Genomic_DNA"/>
</dbReference>
<organism evidence="1 2">
    <name type="scientific">Escherichia coli</name>
    <dbReference type="NCBI Taxonomy" id="562"/>
    <lineage>
        <taxon>Bacteria</taxon>
        <taxon>Pseudomonadati</taxon>
        <taxon>Pseudomonadota</taxon>
        <taxon>Gammaproteobacteria</taxon>
        <taxon>Enterobacterales</taxon>
        <taxon>Enterobacteriaceae</taxon>
        <taxon>Escherichia</taxon>
    </lineage>
</organism>
<protein>
    <submittedName>
        <fullName evidence="1">Heat shock protein HSP70 cofactor</fullName>
        <ecNumber evidence="1">5.1.3.1</ecNumber>
    </submittedName>
</protein>